<evidence type="ECO:0000256" key="2">
    <source>
        <dbReference type="ARBA" id="ARBA00022980"/>
    </source>
</evidence>
<dbReference type="GO" id="GO:0006412">
    <property type="term" value="P:translation"/>
    <property type="evidence" value="ECO:0007669"/>
    <property type="project" value="InterPro"/>
</dbReference>
<dbReference type="OrthoDB" id="6041973at2759"/>
<dbReference type="STRING" id="7070.D6WCM7"/>
<proteinExistence type="predicted"/>
<dbReference type="OMA" id="VNMPRYY"/>
<dbReference type="AlphaFoldDB" id="D6WCM7"/>
<evidence type="ECO:0000313" key="5">
    <source>
        <dbReference type="EMBL" id="EEZ98800.1"/>
    </source>
</evidence>
<dbReference type="PhylomeDB" id="D6WCM7"/>
<dbReference type="PANTHER" id="PTHR13014">
    <property type="entry name" value="MITOCHONDRIAL 28S RIBOSOMAL PROTEIN S30/P52 PRO-APOTOTIC PROTEIN"/>
    <property type="match status" value="1"/>
</dbReference>
<dbReference type="PANTHER" id="PTHR13014:SF3">
    <property type="entry name" value="LARGE RIBOSOMAL SUBUNIT PROTEIN ML65"/>
    <property type="match status" value="1"/>
</dbReference>
<dbReference type="Proteomes" id="UP000007266">
    <property type="component" value="Linkage group 2"/>
</dbReference>
<reference evidence="5 6" key="2">
    <citation type="journal article" date="2010" name="Nucleic Acids Res.">
        <title>BeetleBase in 2010: revisions to provide comprehensive genomic information for Tribolium castaneum.</title>
        <authorList>
            <person name="Kim H.S."/>
            <person name="Murphy T."/>
            <person name="Xia J."/>
            <person name="Caragea D."/>
            <person name="Park Y."/>
            <person name="Beeman R.W."/>
            <person name="Lorenzen M.D."/>
            <person name="Butcher S."/>
            <person name="Manak J.R."/>
            <person name="Brown S.J."/>
        </authorList>
    </citation>
    <scope>GENOME REANNOTATION</scope>
    <source>
        <strain evidence="5 6">Georgia GA2</strain>
    </source>
</reference>
<dbReference type="InterPro" id="IPR010793">
    <property type="entry name" value="Ribosomal_mL37/mL65"/>
</dbReference>
<dbReference type="eggNOG" id="KOG4461">
    <property type="taxonomic scope" value="Eukaryota"/>
</dbReference>
<sequence length="542" mass="63580">MSALRLNKNLLKRCKKFKCFSTAVLQEDEYTATPQYPPILDMSPEKVRERRKEEEYEGIKAVKTVEEKQIKLNMPKYYGFKSYMLYEDYIPYNSLPLIQHVTRTHLIKNENLPNFYNDLDVTSALNDVKSDIEEAILIELARHRQTLDLQGDKVEADNRLGFALSKQINRIITTRMSRHLPHLKGAQVDLNSRIKSFWLAGGMSPPENIKRYRRGCSWQKDKENEPTNRVMNYIGSANVSLRTDLPLKHIISSSDAESPDLSVPFFEFDPRTVGTVANQHRHIANVPGFWPGDSREFGFLSYHKRGHLISRHYGDANELKEAVDRQGILASFGWLNAQANFQGFTTFNDVTYPFVTQTVVTNGQVWSFYVYQLNTIVNHSKFFTENAKRNVCWGTPEVKLFEGVENDKLVGFNDEVLKMLLKFYANVPEVKLGVNLKPFLGKEEKFIADYEDGDKREWLEREYKFLVSNRPRAKLEYEIYAWEKIYKIDHQTRFMDQKKRPFEFKIKPSNRRLDERLPRYIPRALRPELPRHKGRYAKEYFP</sequence>
<gene>
    <name evidence="5" type="primary">AUGUSTUS-3.0.2_01366</name>
    <name evidence="5" type="ORF">TcasGA2_TC001366</name>
</gene>
<keyword evidence="2 5" id="KW-0689">Ribosomal protein</keyword>
<evidence type="ECO:0000256" key="1">
    <source>
        <dbReference type="ARBA" id="ARBA00004173"/>
    </source>
</evidence>
<dbReference type="GO" id="GO:0005762">
    <property type="term" value="C:mitochondrial large ribosomal subunit"/>
    <property type="evidence" value="ECO:0000318"/>
    <property type="project" value="GO_Central"/>
</dbReference>
<evidence type="ECO:0000256" key="4">
    <source>
        <dbReference type="ARBA" id="ARBA00023274"/>
    </source>
</evidence>
<dbReference type="KEGG" id="tca:655747"/>
<protein>
    <submittedName>
        <fullName evidence="5">28S ribosomal protein S30, mitochondrial-like Protein</fullName>
    </submittedName>
</protein>
<dbReference type="EMBL" id="KQ971317">
    <property type="protein sequence ID" value="EEZ98800.1"/>
    <property type="molecule type" value="Genomic_DNA"/>
</dbReference>
<keyword evidence="6" id="KW-1185">Reference proteome</keyword>
<reference evidence="5 6" key="1">
    <citation type="journal article" date="2008" name="Nature">
        <title>The genome of the model beetle and pest Tribolium castaneum.</title>
        <authorList>
            <consortium name="Tribolium Genome Sequencing Consortium"/>
            <person name="Richards S."/>
            <person name="Gibbs R.A."/>
            <person name="Weinstock G.M."/>
            <person name="Brown S.J."/>
            <person name="Denell R."/>
            <person name="Beeman R.W."/>
            <person name="Gibbs R."/>
            <person name="Beeman R.W."/>
            <person name="Brown S.J."/>
            <person name="Bucher G."/>
            <person name="Friedrich M."/>
            <person name="Grimmelikhuijzen C.J."/>
            <person name="Klingler M."/>
            <person name="Lorenzen M."/>
            <person name="Richards S."/>
            <person name="Roth S."/>
            <person name="Schroder R."/>
            <person name="Tautz D."/>
            <person name="Zdobnov E.M."/>
            <person name="Muzny D."/>
            <person name="Gibbs R.A."/>
            <person name="Weinstock G.M."/>
            <person name="Attaway T."/>
            <person name="Bell S."/>
            <person name="Buhay C.J."/>
            <person name="Chandrabose M.N."/>
            <person name="Chavez D."/>
            <person name="Clerk-Blankenburg K.P."/>
            <person name="Cree A."/>
            <person name="Dao M."/>
            <person name="Davis C."/>
            <person name="Chacko J."/>
            <person name="Dinh H."/>
            <person name="Dugan-Rocha S."/>
            <person name="Fowler G."/>
            <person name="Garner T.T."/>
            <person name="Garnes J."/>
            <person name="Gnirke A."/>
            <person name="Hawes A."/>
            <person name="Hernandez J."/>
            <person name="Hines S."/>
            <person name="Holder M."/>
            <person name="Hume J."/>
            <person name="Jhangiani S.N."/>
            <person name="Joshi V."/>
            <person name="Khan Z.M."/>
            <person name="Jackson L."/>
            <person name="Kovar C."/>
            <person name="Kowis A."/>
            <person name="Lee S."/>
            <person name="Lewis L.R."/>
            <person name="Margolis J."/>
            <person name="Morgan M."/>
            <person name="Nazareth L.V."/>
            <person name="Nguyen N."/>
            <person name="Okwuonu G."/>
            <person name="Parker D."/>
            <person name="Richards S."/>
            <person name="Ruiz S.J."/>
            <person name="Santibanez J."/>
            <person name="Savard J."/>
            <person name="Scherer S.E."/>
            <person name="Schneider B."/>
            <person name="Sodergren E."/>
            <person name="Tautz D."/>
            <person name="Vattahil S."/>
            <person name="Villasana D."/>
            <person name="White C.S."/>
            <person name="Wright R."/>
            <person name="Park Y."/>
            <person name="Beeman R.W."/>
            <person name="Lord J."/>
            <person name="Oppert B."/>
            <person name="Lorenzen M."/>
            <person name="Brown S."/>
            <person name="Wang L."/>
            <person name="Savard J."/>
            <person name="Tautz D."/>
            <person name="Richards S."/>
            <person name="Weinstock G."/>
            <person name="Gibbs R.A."/>
            <person name="Liu Y."/>
            <person name="Worley K."/>
            <person name="Weinstock G."/>
            <person name="Elsik C.G."/>
            <person name="Reese J.T."/>
            <person name="Elhaik E."/>
            <person name="Landan G."/>
            <person name="Graur D."/>
            <person name="Arensburger P."/>
            <person name="Atkinson P."/>
            <person name="Beeman R.W."/>
            <person name="Beidler J."/>
            <person name="Brown S.J."/>
            <person name="Demuth J.P."/>
            <person name="Drury D.W."/>
            <person name="Du Y.Z."/>
            <person name="Fujiwara H."/>
            <person name="Lorenzen M."/>
            <person name="Maselli V."/>
            <person name="Osanai M."/>
            <person name="Park Y."/>
            <person name="Robertson H.M."/>
            <person name="Tu Z."/>
            <person name="Wang J.J."/>
            <person name="Wang S."/>
            <person name="Richards S."/>
            <person name="Song H."/>
            <person name="Zhang L."/>
            <person name="Sodergren E."/>
            <person name="Werner D."/>
            <person name="Stanke M."/>
            <person name="Morgenstern B."/>
            <person name="Solovyev V."/>
            <person name="Kosarev P."/>
            <person name="Brown G."/>
            <person name="Chen H.C."/>
            <person name="Ermolaeva O."/>
            <person name="Hlavina W."/>
            <person name="Kapustin Y."/>
            <person name="Kiryutin B."/>
            <person name="Kitts P."/>
            <person name="Maglott D."/>
            <person name="Pruitt K."/>
            <person name="Sapojnikov V."/>
            <person name="Souvorov A."/>
            <person name="Mackey A.J."/>
            <person name="Waterhouse R.M."/>
            <person name="Wyder S."/>
            <person name="Zdobnov E.M."/>
            <person name="Zdobnov E.M."/>
            <person name="Wyder S."/>
            <person name="Kriventseva E.V."/>
            <person name="Kadowaki T."/>
            <person name="Bork P."/>
            <person name="Aranda M."/>
            <person name="Bao R."/>
            <person name="Beermann A."/>
            <person name="Berns N."/>
            <person name="Bolognesi R."/>
            <person name="Bonneton F."/>
            <person name="Bopp D."/>
            <person name="Brown S.J."/>
            <person name="Bucher G."/>
            <person name="Butts T."/>
            <person name="Chaumot A."/>
            <person name="Denell R.E."/>
            <person name="Ferrier D.E."/>
            <person name="Friedrich M."/>
            <person name="Gordon C.M."/>
            <person name="Jindra M."/>
            <person name="Klingler M."/>
            <person name="Lan Q."/>
            <person name="Lattorff H.M."/>
            <person name="Laudet V."/>
            <person name="von Levetsow C."/>
            <person name="Liu Z."/>
            <person name="Lutz R."/>
            <person name="Lynch J.A."/>
            <person name="da Fonseca R.N."/>
            <person name="Posnien N."/>
            <person name="Reuter R."/>
            <person name="Roth S."/>
            <person name="Savard J."/>
            <person name="Schinko J.B."/>
            <person name="Schmitt C."/>
            <person name="Schoppmeier M."/>
            <person name="Schroder R."/>
            <person name="Shippy T.D."/>
            <person name="Simonnet F."/>
            <person name="Marques-Souza H."/>
            <person name="Tautz D."/>
            <person name="Tomoyasu Y."/>
            <person name="Trauner J."/>
            <person name="Van der Zee M."/>
            <person name="Vervoort M."/>
            <person name="Wittkopp N."/>
            <person name="Wimmer E.A."/>
            <person name="Yang X."/>
            <person name="Jones A.K."/>
            <person name="Sattelle D.B."/>
            <person name="Ebert P.R."/>
            <person name="Nelson D."/>
            <person name="Scott J.G."/>
            <person name="Beeman R.W."/>
            <person name="Muthukrishnan S."/>
            <person name="Kramer K.J."/>
            <person name="Arakane Y."/>
            <person name="Beeman R.W."/>
            <person name="Zhu Q."/>
            <person name="Hogenkamp D."/>
            <person name="Dixit R."/>
            <person name="Oppert B."/>
            <person name="Jiang H."/>
            <person name="Zou Z."/>
            <person name="Marshall J."/>
            <person name="Elpidina E."/>
            <person name="Vinokurov K."/>
            <person name="Oppert C."/>
            <person name="Zou Z."/>
            <person name="Evans J."/>
            <person name="Lu Z."/>
            <person name="Zhao P."/>
            <person name="Sumathipala N."/>
            <person name="Altincicek B."/>
            <person name="Vilcinskas A."/>
            <person name="Williams M."/>
            <person name="Hultmark D."/>
            <person name="Hetru C."/>
            <person name="Jiang H."/>
            <person name="Grimmelikhuijzen C.J."/>
            <person name="Hauser F."/>
            <person name="Cazzamali G."/>
            <person name="Williamson M."/>
            <person name="Park Y."/>
            <person name="Li B."/>
            <person name="Tanaka Y."/>
            <person name="Predel R."/>
            <person name="Neupert S."/>
            <person name="Schachtner J."/>
            <person name="Verleyen P."/>
            <person name="Raible F."/>
            <person name="Bork P."/>
            <person name="Friedrich M."/>
            <person name="Walden K.K."/>
            <person name="Robertson H.M."/>
            <person name="Angeli S."/>
            <person name="Foret S."/>
            <person name="Bucher G."/>
            <person name="Schuetz S."/>
            <person name="Maleszka R."/>
            <person name="Wimmer E.A."/>
            <person name="Beeman R.W."/>
            <person name="Lorenzen M."/>
            <person name="Tomoyasu Y."/>
            <person name="Miller S.C."/>
            <person name="Grossmann D."/>
            <person name="Bucher G."/>
        </authorList>
    </citation>
    <scope>NUCLEOTIDE SEQUENCE [LARGE SCALE GENOMIC DNA]</scope>
    <source>
        <strain evidence="5 6">Georgia GA2</strain>
    </source>
</reference>
<keyword evidence="4" id="KW-0687">Ribonucleoprotein</keyword>
<organism evidence="5 6">
    <name type="scientific">Tribolium castaneum</name>
    <name type="common">Red flour beetle</name>
    <dbReference type="NCBI Taxonomy" id="7070"/>
    <lineage>
        <taxon>Eukaryota</taxon>
        <taxon>Metazoa</taxon>
        <taxon>Ecdysozoa</taxon>
        <taxon>Arthropoda</taxon>
        <taxon>Hexapoda</taxon>
        <taxon>Insecta</taxon>
        <taxon>Pterygota</taxon>
        <taxon>Neoptera</taxon>
        <taxon>Endopterygota</taxon>
        <taxon>Coleoptera</taxon>
        <taxon>Polyphaga</taxon>
        <taxon>Cucujiformia</taxon>
        <taxon>Tenebrionidae</taxon>
        <taxon>Tenebrionidae incertae sedis</taxon>
        <taxon>Tribolium</taxon>
    </lineage>
</organism>
<evidence type="ECO:0000256" key="3">
    <source>
        <dbReference type="ARBA" id="ARBA00023128"/>
    </source>
</evidence>
<evidence type="ECO:0000313" key="6">
    <source>
        <dbReference type="Proteomes" id="UP000007266"/>
    </source>
</evidence>
<accession>D6WCM7</accession>
<comment type="subcellular location">
    <subcellularLocation>
        <location evidence="1">Mitochondrion</location>
    </subcellularLocation>
</comment>
<name>D6WCM7_TRICA</name>
<dbReference type="InterPro" id="IPR039982">
    <property type="entry name" value="Ribosomal_mL65"/>
</dbReference>
<dbReference type="GO" id="GO:0003735">
    <property type="term" value="F:structural constituent of ribosome"/>
    <property type="evidence" value="ECO:0007669"/>
    <property type="project" value="InterPro"/>
</dbReference>
<dbReference type="Pfam" id="PF07147">
    <property type="entry name" value="PDCD9"/>
    <property type="match status" value="1"/>
</dbReference>
<keyword evidence="3" id="KW-0496">Mitochondrion</keyword>
<dbReference type="HOGENOM" id="CLU_035549_0_0_1"/>